<accession>A0A840VFB6</accession>
<organism evidence="1 2">
    <name type="scientific">Haloferula luteola</name>
    <dbReference type="NCBI Taxonomy" id="595692"/>
    <lineage>
        <taxon>Bacteria</taxon>
        <taxon>Pseudomonadati</taxon>
        <taxon>Verrucomicrobiota</taxon>
        <taxon>Verrucomicrobiia</taxon>
        <taxon>Verrucomicrobiales</taxon>
        <taxon>Verrucomicrobiaceae</taxon>
        <taxon>Haloferula</taxon>
    </lineage>
</organism>
<comment type="caution">
    <text evidence="1">The sequence shown here is derived from an EMBL/GenBank/DDBJ whole genome shotgun (WGS) entry which is preliminary data.</text>
</comment>
<dbReference type="AlphaFoldDB" id="A0A840VFB6"/>
<evidence type="ECO:0000313" key="1">
    <source>
        <dbReference type="EMBL" id="MBB5353318.1"/>
    </source>
</evidence>
<reference evidence="1 2" key="1">
    <citation type="submission" date="2020-08" db="EMBL/GenBank/DDBJ databases">
        <title>Genomic Encyclopedia of Type Strains, Phase IV (KMG-IV): sequencing the most valuable type-strain genomes for metagenomic binning, comparative biology and taxonomic classification.</title>
        <authorList>
            <person name="Goeker M."/>
        </authorList>
    </citation>
    <scope>NUCLEOTIDE SEQUENCE [LARGE SCALE GENOMIC DNA]</scope>
    <source>
        <strain evidence="1 2">YC6886</strain>
    </source>
</reference>
<evidence type="ECO:0000313" key="2">
    <source>
        <dbReference type="Proteomes" id="UP000557717"/>
    </source>
</evidence>
<keyword evidence="2" id="KW-1185">Reference proteome</keyword>
<sequence>MKMIAAIRVMTSGLIIPLLSQETAIRIDARYKGVDGKWLADLSSSTRASLKAAGGAFRLPTVSARTGEAVAIEIIQEFDPGTSGSRDSGVPCGIVIEWFPNWLTERFEYLGRRFCVFLPIRTPMVMQCDSRLKKLGSI</sequence>
<gene>
    <name evidence="1" type="ORF">HNR46_003574</name>
</gene>
<proteinExistence type="predicted"/>
<dbReference type="EMBL" id="JACHFD010000024">
    <property type="protein sequence ID" value="MBB5353318.1"/>
    <property type="molecule type" value="Genomic_DNA"/>
</dbReference>
<protein>
    <submittedName>
        <fullName evidence="1">Uncharacterized protein</fullName>
    </submittedName>
</protein>
<dbReference type="Proteomes" id="UP000557717">
    <property type="component" value="Unassembled WGS sequence"/>
</dbReference>
<name>A0A840VFB6_9BACT</name>
<dbReference type="RefSeq" id="WP_184021090.1">
    <property type="nucleotide sequence ID" value="NZ_JACHFD010000024.1"/>
</dbReference>